<dbReference type="GO" id="GO:0008061">
    <property type="term" value="F:chitin binding"/>
    <property type="evidence" value="ECO:0007669"/>
    <property type="project" value="UniProtKB-KW"/>
</dbReference>
<dbReference type="EMBL" id="KQ459896">
    <property type="protein sequence ID" value="KPJ19355.1"/>
    <property type="molecule type" value="Genomic_DNA"/>
</dbReference>
<feature type="domain" description="Chitin-binding type-2" evidence="6">
    <location>
        <begin position="63"/>
        <end position="120"/>
    </location>
</feature>
<dbReference type="SMART" id="SM00494">
    <property type="entry name" value="ChtBD2"/>
    <property type="match status" value="1"/>
</dbReference>
<dbReference type="InterPro" id="IPR002557">
    <property type="entry name" value="Chitin-bd_dom"/>
</dbReference>
<dbReference type="PANTHER" id="PTHR23301">
    <property type="entry name" value="CHITIN BINDING PERITROPHIN-A"/>
    <property type="match status" value="1"/>
</dbReference>
<dbReference type="Gene3D" id="2.170.140.10">
    <property type="entry name" value="Chitin binding domain"/>
    <property type="match status" value="1"/>
</dbReference>
<sequence>MVKAAAVAVEAVEAAVEAVEVAVAVGGGGGGDSGGGGDGGGSGGGGGGGGGNGTCNCNPGEAPSICAAPDSDGVLVAHENCNQFYICAHGVPVAMRCPGNLLYDPYKEQCWYPEEVDCGDRVIPEDNGNGEGGGGGGGGTVTNSTCAPTVYR</sequence>
<dbReference type="InterPro" id="IPR051940">
    <property type="entry name" value="Chitin_bind-dev_reg"/>
</dbReference>
<proteinExistence type="predicted"/>
<keyword evidence="5" id="KW-0325">Glycoprotein</keyword>
<keyword evidence="2" id="KW-0732">Signal</keyword>
<dbReference type="InterPro" id="IPR036508">
    <property type="entry name" value="Chitin-bd_dom_sf"/>
</dbReference>
<evidence type="ECO:0000256" key="5">
    <source>
        <dbReference type="ARBA" id="ARBA00023180"/>
    </source>
</evidence>
<protein>
    <recommendedName>
        <fullName evidence="6">Chitin-binding type-2 domain-containing protein</fullName>
    </recommendedName>
</protein>
<gene>
    <name evidence="7" type="ORF">RR48_10982</name>
</gene>
<evidence type="ECO:0000256" key="2">
    <source>
        <dbReference type="ARBA" id="ARBA00022729"/>
    </source>
</evidence>
<evidence type="ECO:0000313" key="7">
    <source>
        <dbReference type="EMBL" id="KPJ19355.1"/>
    </source>
</evidence>
<evidence type="ECO:0000259" key="6">
    <source>
        <dbReference type="PROSITE" id="PS50940"/>
    </source>
</evidence>
<keyword evidence="1" id="KW-0147">Chitin-binding</keyword>
<evidence type="ECO:0000256" key="4">
    <source>
        <dbReference type="ARBA" id="ARBA00023157"/>
    </source>
</evidence>
<dbReference type="PANTHER" id="PTHR23301:SF0">
    <property type="entry name" value="CHITIN-BINDING TYPE-2 DOMAIN-CONTAINING PROTEIN-RELATED"/>
    <property type="match status" value="1"/>
</dbReference>
<keyword evidence="4" id="KW-1015">Disulfide bond</keyword>
<dbReference type="AlphaFoldDB" id="A0A194RPW4"/>
<dbReference type="Proteomes" id="UP000053240">
    <property type="component" value="Unassembled WGS sequence"/>
</dbReference>
<keyword evidence="8" id="KW-1185">Reference proteome</keyword>
<name>A0A194RPW4_PAPMA</name>
<dbReference type="PROSITE" id="PS50940">
    <property type="entry name" value="CHIT_BIND_II"/>
    <property type="match status" value="1"/>
</dbReference>
<dbReference type="InParanoid" id="A0A194RPW4"/>
<evidence type="ECO:0000256" key="1">
    <source>
        <dbReference type="ARBA" id="ARBA00022669"/>
    </source>
</evidence>
<dbReference type="Pfam" id="PF01607">
    <property type="entry name" value="CBM_14"/>
    <property type="match status" value="1"/>
</dbReference>
<dbReference type="SUPFAM" id="SSF57625">
    <property type="entry name" value="Invertebrate chitin-binding proteins"/>
    <property type="match status" value="1"/>
</dbReference>
<organism evidence="7 8">
    <name type="scientific">Papilio machaon</name>
    <name type="common">Old World swallowtail butterfly</name>
    <dbReference type="NCBI Taxonomy" id="76193"/>
    <lineage>
        <taxon>Eukaryota</taxon>
        <taxon>Metazoa</taxon>
        <taxon>Ecdysozoa</taxon>
        <taxon>Arthropoda</taxon>
        <taxon>Hexapoda</taxon>
        <taxon>Insecta</taxon>
        <taxon>Pterygota</taxon>
        <taxon>Neoptera</taxon>
        <taxon>Endopterygota</taxon>
        <taxon>Lepidoptera</taxon>
        <taxon>Glossata</taxon>
        <taxon>Ditrysia</taxon>
        <taxon>Papilionoidea</taxon>
        <taxon>Papilionidae</taxon>
        <taxon>Papilioninae</taxon>
        <taxon>Papilio</taxon>
    </lineage>
</organism>
<dbReference type="GO" id="GO:0005576">
    <property type="term" value="C:extracellular region"/>
    <property type="evidence" value="ECO:0007669"/>
    <property type="project" value="InterPro"/>
</dbReference>
<accession>A0A194RPW4</accession>
<reference evidence="7 8" key="1">
    <citation type="journal article" date="2015" name="Nat. Commun.">
        <title>Outbred genome sequencing and CRISPR/Cas9 gene editing in butterflies.</title>
        <authorList>
            <person name="Li X."/>
            <person name="Fan D."/>
            <person name="Zhang W."/>
            <person name="Liu G."/>
            <person name="Zhang L."/>
            <person name="Zhao L."/>
            <person name="Fang X."/>
            <person name="Chen L."/>
            <person name="Dong Y."/>
            <person name="Chen Y."/>
            <person name="Ding Y."/>
            <person name="Zhao R."/>
            <person name="Feng M."/>
            <person name="Zhu Y."/>
            <person name="Feng Y."/>
            <person name="Jiang X."/>
            <person name="Zhu D."/>
            <person name="Xiang H."/>
            <person name="Feng X."/>
            <person name="Li S."/>
            <person name="Wang J."/>
            <person name="Zhang G."/>
            <person name="Kronforst M.R."/>
            <person name="Wang W."/>
        </authorList>
    </citation>
    <scope>NUCLEOTIDE SEQUENCE [LARGE SCALE GENOMIC DNA]</scope>
    <source>
        <strain evidence="7">Ya'a_city_454_Pm</strain>
        <tissue evidence="7">Whole body</tissue>
    </source>
</reference>
<evidence type="ECO:0000313" key="8">
    <source>
        <dbReference type="Proteomes" id="UP000053240"/>
    </source>
</evidence>
<keyword evidence="3" id="KW-0677">Repeat</keyword>
<evidence type="ECO:0000256" key="3">
    <source>
        <dbReference type="ARBA" id="ARBA00022737"/>
    </source>
</evidence>